<organism evidence="1">
    <name type="scientific">Cladocopium goreaui</name>
    <dbReference type="NCBI Taxonomy" id="2562237"/>
    <lineage>
        <taxon>Eukaryota</taxon>
        <taxon>Sar</taxon>
        <taxon>Alveolata</taxon>
        <taxon>Dinophyceae</taxon>
        <taxon>Suessiales</taxon>
        <taxon>Symbiodiniaceae</taxon>
        <taxon>Cladocopium</taxon>
    </lineage>
</organism>
<name>A0A9P1D3U0_9DINO</name>
<dbReference type="EMBL" id="CAMXCT020003334">
    <property type="protein sequence ID" value="CAL1157237.1"/>
    <property type="molecule type" value="Genomic_DNA"/>
</dbReference>
<dbReference type="AlphaFoldDB" id="A0A9P1D3U0"/>
<gene>
    <name evidence="1" type="ORF">C1SCF055_LOCUS29690</name>
</gene>
<proteinExistence type="predicted"/>
<sequence>MNAGFVDNAGFLTTEEKPFNVLARAAGGLLKQPDMESEQEALGTFKEKFLICRNRPENDLQWDSKDVRWSGKASMSRRHRFLTTKDLHWQWFNPLVFGMAAELGEGCTPAEALKEVEEMKAAAMRYVEHSPGWSKEVGLFVNIFGHNNVNSLFIHIIDLSEVGPSYKAQQHKNCPLDAVVKLLQEEAQETSLQRISVVDRSAATKSSARLADLRGGFRGTGGATSLKEELVERVPVLRDAGAFREARRILREDYGGCASLKAELSFAGFIDEAGKLTTGTKPFNLFARIASGEMQQPGMEDEQAALQSYGERFVVCKNRPENDEHWDSEEPEWLGKASMAARHRFLTTKDLRWSFFNALTLGMTDESDLRAALSEAIQLLEDLRSAAVTYVGGRRQQGWSEQLGLYFHVFGHNSVNSLHLHMVDMKAVGPTFRKLEYKNCPLNAILKVLQEEMAQLQSLPRGLDQIEASAELLELNVGGELLAISEQCFLSWNPEVLEGLKAKPRDGQGHIFLDLPAAPVKVLLDALRMRQLRQQQGKTLQLRCVVDEDLRTVAKVLGFSISGPTQWQPVAVAVAGAALATFVALRRKQ</sequence>
<dbReference type="EMBL" id="CAMXCT030003334">
    <property type="protein sequence ID" value="CAL4791174.1"/>
    <property type="molecule type" value="Genomic_DNA"/>
</dbReference>
<evidence type="ECO:0000313" key="1">
    <source>
        <dbReference type="EMBL" id="CAI4003862.1"/>
    </source>
</evidence>
<reference evidence="2 3" key="2">
    <citation type="submission" date="2024-05" db="EMBL/GenBank/DDBJ databases">
        <authorList>
            <person name="Chen Y."/>
            <person name="Shah S."/>
            <person name="Dougan E. K."/>
            <person name="Thang M."/>
            <person name="Chan C."/>
        </authorList>
    </citation>
    <scope>NUCLEOTIDE SEQUENCE [LARGE SCALE GENOMIC DNA]</scope>
</reference>
<evidence type="ECO:0000313" key="2">
    <source>
        <dbReference type="EMBL" id="CAL4791174.1"/>
    </source>
</evidence>
<evidence type="ECO:0000313" key="3">
    <source>
        <dbReference type="Proteomes" id="UP001152797"/>
    </source>
</evidence>
<keyword evidence="3" id="KW-1185">Reference proteome</keyword>
<dbReference type="OrthoDB" id="427091at2759"/>
<dbReference type="EMBL" id="CAMXCT010003334">
    <property type="protein sequence ID" value="CAI4003862.1"/>
    <property type="molecule type" value="Genomic_DNA"/>
</dbReference>
<dbReference type="Proteomes" id="UP001152797">
    <property type="component" value="Unassembled WGS sequence"/>
</dbReference>
<protein>
    <submittedName>
        <fullName evidence="1">Uncharacterized protein</fullName>
    </submittedName>
</protein>
<comment type="caution">
    <text evidence="1">The sequence shown here is derived from an EMBL/GenBank/DDBJ whole genome shotgun (WGS) entry which is preliminary data.</text>
</comment>
<reference evidence="1" key="1">
    <citation type="submission" date="2022-10" db="EMBL/GenBank/DDBJ databases">
        <authorList>
            <person name="Chen Y."/>
            <person name="Dougan E. K."/>
            <person name="Chan C."/>
            <person name="Rhodes N."/>
            <person name="Thang M."/>
        </authorList>
    </citation>
    <scope>NUCLEOTIDE SEQUENCE</scope>
</reference>
<accession>A0A9P1D3U0</accession>